<organism evidence="2 3">
    <name type="scientific">Neolewinella agarilytica</name>
    <dbReference type="NCBI Taxonomy" id="478744"/>
    <lineage>
        <taxon>Bacteria</taxon>
        <taxon>Pseudomonadati</taxon>
        <taxon>Bacteroidota</taxon>
        <taxon>Saprospiria</taxon>
        <taxon>Saprospirales</taxon>
        <taxon>Lewinellaceae</taxon>
        <taxon>Neolewinella</taxon>
    </lineage>
</organism>
<evidence type="ECO:0000313" key="3">
    <source>
        <dbReference type="Proteomes" id="UP000199021"/>
    </source>
</evidence>
<proteinExistence type="predicted"/>
<dbReference type="OrthoDB" id="9805585at2"/>
<name>A0A1H9DWS2_9BACT</name>
<accession>A0A1H9DWS2</accession>
<evidence type="ECO:0000313" key="2">
    <source>
        <dbReference type="EMBL" id="SEQ17904.1"/>
    </source>
</evidence>
<dbReference type="InterPro" id="IPR029063">
    <property type="entry name" value="SAM-dependent_MTases_sf"/>
</dbReference>
<feature type="domain" description="Methyltransferase" evidence="1">
    <location>
        <begin position="44"/>
        <end position="140"/>
    </location>
</feature>
<keyword evidence="2" id="KW-0808">Transferase</keyword>
<dbReference type="GO" id="GO:0008168">
    <property type="term" value="F:methyltransferase activity"/>
    <property type="evidence" value="ECO:0007669"/>
    <property type="project" value="UniProtKB-KW"/>
</dbReference>
<protein>
    <submittedName>
        <fullName evidence="2">Phospholipid N-methyltransferase</fullName>
    </submittedName>
</protein>
<keyword evidence="2" id="KW-0489">Methyltransferase</keyword>
<evidence type="ECO:0000259" key="1">
    <source>
        <dbReference type="Pfam" id="PF13649"/>
    </source>
</evidence>
<dbReference type="AlphaFoldDB" id="A0A1H9DWS2"/>
<dbReference type="Gene3D" id="3.40.50.150">
    <property type="entry name" value="Vaccinia Virus protein VP39"/>
    <property type="match status" value="1"/>
</dbReference>
<dbReference type="STRING" id="478744.SAMN05444359_106161"/>
<reference evidence="3" key="1">
    <citation type="submission" date="2016-10" db="EMBL/GenBank/DDBJ databases">
        <authorList>
            <person name="Varghese N."/>
            <person name="Submissions S."/>
        </authorList>
    </citation>
    <scope>NUCLEOTIDE SEQUENCE [LARGE SCALE GENOMIC DNA]</scope>
    <source>
        <strain evidence="3">DSM 24740</strain>
    </source>
</reference>
<dbReference type="Proteomes" id="UP000199021">
    <property type="component" value="Unassembled WGS sequence"/>
</dbReference>
<dbReference type="SUPFAM" id="SSF53335">
    <property type="entry name" value="S-adenosyl-L-methionine-dependent methyltransferases"/>
    <property type="match status" value="1"/>
</dbReference>
<dbReference type="EMBL" id="FOFB01000006">
    <property type="protein sequence ID" value="SEQ17904.1"/>
    <property type="molecule type" value="Genomic_DNA"/>
</dbReference>
<dbReference type="GO" id="GO:0032259">
    <property type="term" value="P:methylation"/>
    <property type="evidence" value="ECO:0007669"/>
    <property type="project" value="UniProtKB-KW"/>
</dbReference>
<dbReference type="InterPro" id="IPR041698">
    <property type="entry name" value="Methyltransf_25"/>
</dbReference>
<dbReference type="RefSeq" id="WP_090166847.1">
    <property type="nucleotide sequence ID" value="NZ_FOFB01000006.1"/>
</dbReference>
<sequence length="182" mass="20112">MKKRWSFFREAVKSFRSTGAIASSSPALIKKLVEPLPADRPVTIVELGPGDGCVTRAILNKVHPKSQVTAFEINESFIALLAGIEDPRLRVLPVGAETLTDYFEAGTVDFVVSSLPLSMIPKEVKAEILEQSRIALGPKGEFYQYQYALQDYGLMKDYFHKVSVSFTAANLPPAFIYSCFMG</sequence>
<keyword evidence="3" id="KW-1185">Reference proteome</keyword>
<gene>
    <name evidence="2" type="ORF">SAMN05444359_106161</name>
</gene>
<dbReference type="InParanoid" id="A0A1H9DWS2"/>
<dbReference type="Pfam" id="PF13649">
    <property type="entry name" value="Methyltransf_25"/>
    <property type="match status" value="1"/>
</dbReference>
<dbReference type="CDD" id="cd02440">
    <property type="entry name" value="AdoMet_MTases"/>
    <property type="match status" value="1"/>
</dbReference>